<comment type="caution">
    <text evidence="2">The sequence shown here is derived from an EMBL/GenBank/DDBJ whole genome shotgun (WGS) entry which is preliminary data.</text>
</comment>
<feature type="compositionally biased region" description="Polar residues" evidence="1">
    <location>
        <begin position="43"/>
        <end position="52"/>
    </location>
</feature>
<evidence type="ECO:0000313" key="3">
    <source>
        <dbReference type="Proteomes" id="UP001176517"/>
    </source>
</evidence>
<gene>
    <name evidence="2" type="ORF">OC846_004163</name>
</gene>
<organism evidence="2 3">
    <name type="scientific">Tilletia horrida</name>
    <dbReference type="NCBI Taxonomy" id="155126"/>
    <lineage>
        <taxon>Eukaryota</taxon>
        <taxon>Fungi</taxon>
        <taxon>Dikarya</taxon>
        <taxon>Basidiomycota</taxon>
        <taxon>Ustilaginomycotina</taxon>
        <taxon>Exobasidiomycetes</taxon>
        <taxon>Tilletiales</taxon>
        <taxon>Tilletiaceae</taxon>
        <taxon>Tilletia</taxon>
    </lineage>
</organism>
<evidence type="ECO:0000313" key="2">
    <source>
        <dbReference type="EMBL" id="KAK0549209.1"/>
    </source>
</evidence>
<dbReference type="EMBL" id="JAPDMZ010000118">
    <property type="protein sequence ID" value="KAK0549209.1"/>
    <property type="molecule type" value="Genomic_DNA"/>
</dbReference>
<keyword evidence="3" id="KW-1185">Reference proteome</keyword>
<dbReference type="Proteomes" id="UP001176517">
    <property type="component" value="Unassembled WGS sequence"/>
</dbReference>
<feature type="region of interest" description="Disordered" evidence="1">
    <location>
        <begin position="1"/>
        <end position="96"/>
    </location>
</feature>
<protein>
    <submittedName>
        <fullName evidence="2">Uncharacterized protein</fullName>
    </submittedName>
</protein>
<accession>A0AAN6GQY7</accession>
<evidence type="ECO:0000256" key="1">
    <source>
        <dbReference type="SAM" id="MobiDB-lite"/>
    </source>
</evidence>
<reference evidence="2" key="1">
    <citation type="journal article" date="2023" name="PhytoFront">
        <title>Draft Genome Resources of Seven Strains of Tilletia horrida, Causal Agent of Kernel Smut of Rice.</title>
        <authorList>
            <person name="Khanal S."/>
            <person name="Antony Babu S."/>
            <person name="Zhou X.G."/>
        </authorList>
    </citation>
    <scope>NUCLEOTIDE SEQUENCE</scope>
    <source>
        <strain evidence="2">TX6</strain>
    </source>
</reference>
<proteinExistence type="predicted"/>
<name>A0AAN6GQY7_9BASI</name>
<dbReference type="AlphaFoldDB" id="A0AAN6GQY7"/>
<feature type="compositionally biased region" description="Low complexity" evidence="1">
    <location>
        <begin position="1"/>
        <end position="27"/>
    </location>
</feature>
<sequence>MASKTPAGAATANPATAPKASTPAGTTLVTPKTEPVAGKGPSAVTTNNSNITGAKRPVDTGADVPAAKVPNINNNNNNDSKPVVKSEDNNDAADADDDGSCYFVITPDPTTSKGCLDEQDRRIYYIKFGDGRPLGRDGRPKQSNPYTRANPCFKMVLNTNLPTKSGKQLEHDVLTDGARTFLMSDYGGREWFIVFNNKVAPDGSTQRDALLTLLTEFPNGQQYTTLKNRLIALLPVAAAYP</sequence>